<feature type="domain" description="ABC transmembrane type-1" evidence="9">
    <location>
        <begin position="92"/>
        <end position="312"/>
    </location>
</feature>
<feature type="transmembrane region" description="Helical" evidence="7">
    <location>
        <begin position="39"/>
        <end position="62"/>
    </location>
</feature>
<keyword evidence="6 7" id="KW-0472">Membrane</keyword>
<evidence type="ECO:0000313" key="10">
    <source>
        <dbReference type="EMBL" id="GCF11583.1"/>
    </source>
</evidence>
<organism evidence="10 11">
    <name type="scientific">Dictyobacter arantiisoli</name>
    <dbReference type="NCBI Taxonomy" id="2014874"/>
    <lineage>
        <taxon>Bacteria</taxon>
        <taxon>Bacillati</taxon>
        <taxon>Chloroflexota</taxon>
        <taxon>Ktedonobacteria</taxon>
        <taxon>Ktedonobacterales</taxon>
        <taxon>Dictyobacteraceae</taxon>
        <taxon>Dictyobacter</taxon>
    </lineage>
</organism>
<feature type="transmembrane region" description="Helical" evidence="7">
    <location>
        <begin position="129"/>
        <end position="150"/>
    </location>
</feature>
<dbReference type="GO" id="GO:0055085">
    <property type="term" value="P:transmembrane transport"/>
    <property type="evidence" value="ECO:0007669"/>
    <property type="project" value="InterPro"/>
</dbReference>
<evidence type="ECO:0000256" key="1">
    <source>
        <dbReference type="ARBA" id="ARBA00004651"/>
    </source>
</evidence>
<dbReference type="AlphaFoldDB" id="A0A5A5TKL8"/>
<keyword evidence="2 7" id="KW-0813">Transport</keyword>
<feature type="region of interest" description="Disordered" evidence="8">
    <location>
        <begin position="1"/>
        <end position="22"/>
    </location>
</feature>
<dbReference type="Proteomes" id="UP000322530">
    <property type="component" value="Unassembled WGS sequence"/>
</dbReference>
<evidence type="ECO:0000256" key="6">
    <source>
        <dbReference type="ARBA" id="ARBA00023136"/>
    </source>
</evidence>
<evidence type="ECO:0000256" key="4">
    <source>
        <dbReference type="ARBA" id="ARBA00022692"/>
    </source>
</evidence>
<keyword evidence="4 7" id="KW-0812">Transmembrane</keyword>
<comment type="subcellular location">
    <subcellularLocation>
        <location evidence="1 7">Cell membrane</location>
        <topology evidence="1 7">Multi-pass membrane protein</topology>
    </subcellularLocation>
</comment>
<evidence type="ECO:0000256" key="7">
    <source>
        <dbReference type="RuleBase" id="RU363032"/>
    </source>
</evidence>
<dbReference type="InterPro" id="IPR051393">
    <property type="entry name" value="ABC_transporter_permease"/>
</dbReference>
<proteinExistence type="inferred from homology"/>
<dbReference type="Pfam" id="PF00528">
    <property type="entry name" value="BPD_transp_1"/>
    <property type="match status" value="1"/>
</dbReference>
<comment type="caution">
    <text evidence="10">The sequence shown here is derived from an EMBL/GenBank/DDBJ whole genome shotgun (WGS) entry which is preliminary data.</text>
</comment>
<dbReference type="PANTHER" id="PTHR30193:SF37">
    <property type="entry name" value="INNER MEMBRANE ABC TRANSPORTER PERMEASE PROTEIN YCJO"/>
    <property type="match status" value="1"/>
</dbReference>
<keyword evidence="11" id="KW-1185">Reference proteome</keyword>
<feature type="transmembrane region" description="Helical" evidence="7">
    <location>
        <begin position="231"/>
        <end position="251"/>
    </location>
</feature>
<keyword evidence="3" id="KW-1003">Cell membrane</keyword>
<feature type="transmembrane region" description="Helical" evidence="7">
    <location>
        <begin position="99"/>
        <end position="117"/>
    </location>
</feature>
<accession>A0A5A5TKL8</accession>
<feature type="transmembrane region" description="Helical" evidence="7">
    <location>
        <begin position="291"/>
        <end position="313"/>
    </location>
</feature>
<evidence type="ECO:0000256" key="2">
    <source>
        <dbReference type="ARBA" id="ARBA00022448"/>
    </source>
</evidence>
<evidence type="ECO:0000259" key="9">
    <source>
        <dbReference type="PROSITE" id="PS50928"/>
    </source>
</evidence>
<sequence>MGSVSPITLPQSETKTKSHAASGQQKSKFRKYLPLYLSILPYFVIFLVFSLVPIIFSLYLAFQRWDGIGKMTFVGFNNFTYALTDPLFGTAILNTFEVWIMSTVPMLFLALAMAFLLNQRKRSKFLYQVCFFLPNITSIVAVTLIFNSFFGVQYGLFNAVLTALHLPAVQWFSDFWAMKWMLAMVVMWRWIGYNGLVYMAGLQSIPTDFYEAARLDGANTFNIFFRITIPLLRPVILFTVISSTIGGLTLFTEPKILFNGAAGQSIPGGIGSQGLTMSLYQYYESFTTFHFGYGAAVSWVIFFILVIFTLLNWKLVQRGEN</sequence>
<dbReference type="OrthoDB" id="9785347at2"/>
<dbReference type="PROSITE" id="PS50928">
    <property type="entry name" value="ABC_TM1"/>
    <property type="match status" value="1"/>
</dbReference>
<dbReference type="InterPro" id="IPR000515">
    <property type="entry name" value="MetI-like"/>
</dbReference>
<feature type="transmembrane region" description="Helical" evidence="7">
    <location>
        <begin position="74"/>
        <end position="93"/>
    </location>
</feature>
<dbReference type="CDD" id="cd06261">
    <property type="entry name" value="TM_PBP2"/>
    <property type="match status" value="1"/>
</dbReference>
<name>A0A5A5TKL8_9CHLR</name>
<evidence type="ECO:0000256" key="8">
    <source>
        <dbReference type="SAM" id="MobiDB-lite"/>
    </source>
</evidence>
<comment type="similarity">
    <text evidence="7">Belongs to the binding-protein-dependent transport system permease family.</text>
</comment>
<keyword evidence="5 7" id="KW-1133">Transmembrane helix</keyword>
<evidence type="ECO:0000313" key="11">
    <source>
        <dbReference type="Proteomes" id="UP000322530"/>
    </source>
</evidence>
<dbReference type="GO" id="GO:0005886">
    <property type="term" value="C:plasma membrane"/>
    <property type="evidence" value="ECO:0007669"/>
    <property type="project" value="UniProtKB-SubCell"/>
</dbReference>
<reference evidence="10 11" key="1">
    <citation type="submission" date="2019-01" db="EMBL/GenBank/DDBJ databases">
        <title>Draft genome sequence of Dictyobacter sp. Uno17.</title>
        <authorList>
            <person name="Wang C.M."/>
            <person name="Zheng Y."/>
            <person name="Sakai Y."/>
            <person name="Abe K."/>
            <person name="Yokota A."/>
            <person name="Yabe S."/>
        </authorList>
    </citation>
    <scope>NUCLEOTIDE SEQUENCE [LARGE SCALE GENOMIC DNA]</scope>
    <source>
        <strain evidence="10 11">Uno17</strain>
    </source>
</reference>
<evidence type="ECO:0000256" key="3">
    <source>
        <dbReference type="ARBA" id="ARBA00022475"/>
    </source>
</evidence>
<dbReference type="InterPro" id="IPR035906">
    <property type="entry name" value="MetI-like_sf"/>
</dbReference>
<evidence type="ECO:0000256" key="5">
    <source>
        <dbReference type="ARBA" id="ARBA00022989"/>
    </source>
</evidence>
<dbReference type="SUPFAM" id="SSF161098">
    <property type="entry name" value="MetI-like"/>
    <property type="match status" value="1"/>
</dbReference>
<dbReference type="RefSeq" id="WP_149404410.1">
    <property type="nucleotide sequence ID" value="NZ_BIXY01000124.1"/>
</dbReference>
<dbReference type="EMBL" id="BIXY01000124">
    <property type="protein sequence ID" value="GCF11583.1"/>
    <property type="molecule type" value="Genomic_DNA"/>
</dbReference>
<protein>
    <submittedName>
        <fullName evidence="10">Cytochrome c biogenesis protein</fullName>
    </submittedName>
</protein>
<dbReference type="Gene3D" id="1.10.3720.10">
    <property type="entry name" value="MetI-like"/>
    <property type="match status" value="1"/>
</dbReference>
<dbReference type="PANTHER" id="PTHR30193">
    <property type="entry name" value="ABC TRANSPORTER PERMEASE PROTEIN"/>
    <property type="match status" value="1"/>
</dbReference>
<gene>
    <name evidence="10" type="ORF">KDI_51470</name>
</gene>